<dbReference type="KEGG" id="dcp:RN607_10425"/>
<keyword evidence="3" id="KW-0813">Transport</keyword>
<evidence type="ECO:0000256" key="4">
    <source>
        <dbReference type="ARBA" id="ARBA00022729"/>
    </source>
</evidence>
<dbReference type="GO" id="GO:0030313">
    <property type="term" value="C:cell envelope"/>
    <property type="evidence" value="ECO:0007669"/>
    <property type="project" value="UniProtKB-SubCell"/>
</dbReference>
<feature type="signal peptide" evidence="5">
    <location>
        <begin position="1"/>
        <end position="19"/>
    </location>
</feature>
<dbReference type="RefSeq" id="WP_313542480.1">
    <property type="nucleotide sequence ID" value="NZ_CP134880.1"/>
</dbReference>
<name>A0AA96FBX6_9MICO</name>
<dbReference type="Proteomes" id="UP001303408">
    <property type="component" value="Chromosome"/>
</dbReference>
<dbReference type="Gene3D" id="3.40.190.10">
    <property type="entry name" value="Periplasmic binding protein-like II"/>
    <property type="match status" value="1"/>
</dbReference>
<proteinExistence type="inferred from homology"/>
<reference evidence="7" key="1">
    <citation type="submission" date="2023-09" db="EMBL/GenBank/DDBJ databases">
        <title>Demequina sp. a novel bacteria isolated from Capsicum annuum.</title>
        <authorList>
            <person name="Humaira Z."/>
            <person name="Lee J."/>
            <person name="Cho D."/>
        </authorList>
    </citation>
    <scope>NUCLEOTIDE SEQUENCE</scope>
    <source>
        <strain evidence="7">PMTSA13</strain>
    </source>
</reference>
<dbReference type="InterPro" id="IPR039424">
    <property type="entry name" value="SBP_5"/>
</dbReference>
<protein>
    <submittedName>
        <fullName evidence="7">ABC transporter substrate-binding protein</fullName>
    </submittedName>
</protein>
<dbReference type="Gene3D" id="3.10.105.10">
    <property type="entry name" value="Dipeptide-binding Protein, Domain 3"/>
    <property type="match status" value="1"/>
</dbReference>
<dbReference type="AlphaFoldDB" id="A0AA96FBX6"/>
<organism evidence="7">
    <name type="scientific">Demequina capsici</name>
    <dbReference type="NCBI Taxonomy" id="3075620"/>
    <lineage>
        <taxon>Bacteria</taxon>
        <taxon>Bacillati</taxon>
        <taxon>Actinomycetota</taxon>
        <taxon>Actinomycetes</taxon>
        <taxon>Micrococcales</taxon>
        <taxon>Demequinaceae</taxon>
        <taxon>Demequina</taxon>
    </lineage>
</organism>
<feature type="chain" id="PRO_5041636957" evidence="5">
    <location>
        <begin position="20"/>
        <end position="515"/>
    </location>
</feature>
<evidence type="ECO:0000259" key="6">
    <source>
        <dbReference type="Pfam" id="PF00496"/>
    </source>
</evidence>
<evidence type="ECO:0000256" key="3">
    <source>
        <dbReference type="ARBA" id="ARBA00022448"/>
    </source>
</evidence>
<evidence type="ECO:0000313" key="7">
    <source>
        <dbReference type="EMBL" id="WNM26612.1"/>
    </source>
</evidence>
<comment type="subcellular location">
    <subcellularLocation>
        <location evidence="1">Cell envelope</location>
    </subcellularLocation>
</comment>
<sequence length="515" mass="54452">MLRTVKAGALIGAAALALAACSSGGTDGSTASSTASGGTGHAAKLTIGAVVDVSTWAAQDSSWGNAATYYMAVYDTLVRAAADGTIEPALATDWSYDDSMTVLTLNLRDDVTFTDGSALDSQVVVDNLTRFQTGASENSGNLASIADVTAVDSDTVQITLSAPDPSLLDYLSQNSGLIEAESAFTADDIQTVPVGSGPYILDSAASTIGSTYTFTANPDYWDPESKHYDTVVINYYADANALTNALRDGQVDIANLNSTSQIPDAESAGYTVNTQTLNWKGLILADRWGVVDPALADVRVRQAINYALDREGLLQGLESGYGEVTDQIFGTGTTAYDASLEDYYTYDVDKAKQLLTEAGYPDGITITMPLSGFVPEAEAQLIAGNLADAGITVNYEQAGESFISDLLGGKWGVFEFGLNQEAVSWSTYKLAVAPDSAWNIYHQTDDTLQALADRMRLGGEDGDAAAQEMNQYLVENAWFAPFYRYVNAVVTTDGTAVTLKNGQAAPNLWDIVPTA</sequence>
<accession>A0AA96FBX6</accession>
<dbReference type="Pfam" id="PF00496">
    <property type="entry name" value="SBP_bac_5"/>
    <property type="match status" value="1"/>
</dbReference>
<comment type="similarity">
    <text evidence="2">Belongs to the bacterial solute-binding protein 5 family.</text>
</comment>
<dbReference type="InterPro" id="IPR000914">
    <property type="entry name" value="SBP_5_dom"/>
</dbReference>
<dbReference type="PANTHER" id="PTHR30290">
    <property type="entry name" value="PERIPLASMIC BINDING COMPONENT OF ABC TRANSPORTER"/>
    <property type="match status" value="1"/>
</dbReference>
<dbReference type="EMBL" id="CP134880">
    <property type="protein sequence ID" value="WNM26612.1"/>
    <property type="molecule type" value="Genomic_DNA"/>
</dbReference>
<dbReference type="GO" id="GO:1904680">
    <property type="term" value="F:peptide transmembrane transporter activity"/>
    <property type="evidence" value="ECO:0007669"/>
    <property type="project" value="TreeGrafter"/>
</dbReference>
<evidence type="ECO:0000256" key="5">
    <source>
        <dbReference type="SAM" id="SignalP"/>
    </source>
</evidence>
<dbReference type="PROSITE" id="PS51257">
    <property type="entry name" value="PROKAR_LIPOPROTEIN"/>
    <property type="match status" value="1"/>
</dbReference>
<gene>
    <name evidence="7" type="ORF">RN607_10425</name>
</gene>
<feature type="domain" description="Solute-binding protein family 5" evidence="6">
    <location>
        <begin position="85"/>
        <end position="418"/>
    </location>
</feature>
<dbReference type="SUPFAM" id="SSF53850">
    <property type="entry name" value="Periplasmic binding protein-like II"/>
    <property type="match status" value="1"/>
</dbReference>
<dbReference type="PANTHER" id="PTHR30290:SF10">
    <property type="entry name" value="PERIPLASMIC OLIGOPEPTIDE-BINDING PROTEIN-RELATED"/>
    <property type="match status" value="1"/>
</dbReference>
<evidence type="ECO:0000256" key="1">
    <source>
        <dbReference type="ARBA" id="ARBA00004196"/>
    </source>
</evidence>
<evidence type="ECO:0000256" key="2">
    <source>
        <dbReference type="ARBA" id="ARBA00005695"/>
    </source>
</evidence>
<dbReference type="GO" id="GO:0015833">
    <property type="term" value="P:peptide transport"/>
    <property type="evidence" value="ECO:0007669"/>
    <property type="project" value="TreeGrafter"/>
</dbReference>
<keyword evidence="4 5" id="KW-0732">Signal</keyword>